<dbReference type="Proteomes" id="UP000645257">
    <property type="component" value="Unassembled WGS sequence"/>
</dbReference>
<dbReference type="InterPro" id="IPR012902">
    <property type="entry name" value="N_methyl_site"/>
</dbReference>
<organism evidence="1 2">
    <name type="scientific">Paludibacterium paludis</name>
    <dbReference type="NCBI Taxonomy" id="1225769"/>
    <lineage>
        <taxon>Bacteria</taxon>
        <taxon>Pseudomonadati</taxon>
        <taxon>Pseudomonadota</taxon>
        <taxon>Betaproteobacteria</taxon>
        <taxon>Neisseriales</taxon>
        <taxon>Chromobacteriaceae</taxon>
        <taxon>Paludibacterium</taxon>
    </lineage>
</organism>
<evidence type="ECO:0000313" key="2">
    <source>
        <dbReference type="Proteomes" id="UP000645257"/>
    </source>
</evidence>
<reference evidence="1" key="2">
    <citation type="submission" date="2020-09" db="EMBL/GenBank/DDBJ databases">
        <authorList>
            <person name="Sun Q."/>
            <person name="Kim S."/>
        </authorList>
    </citation>
    <scope>NUCLEOTIDE SEQUENCE</scope>
    <source>
        <strain evidence="1">KCTC 32182</strain>
    </source>
</reference>
<dbReference type="EMBL" id="BMYX01000011">
    <property type="protein sequence ID" value="GGY17647.1"/>
    <property type="molecule type" value="Genomic_DNA"/>
</dbReference>
<dbReference type="SUPFAM" id="SSF54523">
    <property type="entry name" value="Pili subunits"/>
    <property type="match status" value="1"/>
</dbReference>
<gene>
    <name evidence="1" type="ORF">GCM10011289_21430</name>
</gene>
<dbReference type="AlphaFoldDB" id="A0A918P3Z3"/>
<sequence>MELTQRGATLMELMVTLVILAALLVTLAPLTGQWLGRGQQRASRCALVNAIDMTRGLALRNLPAATDTPPAVLCLSPTALNVYRGDRLPSACPSSPDARAVWSTAATAASPFFTPANGAVVPSATACYALDSAGTPADATIGATSCDPRLESRLIKDALYANCRFK</sequence>
<keyword evidence="2" id="KW-1185">Reference proteome</keyword>
<proteinExistence type="predicted"/>
<comment type="caution">
    <text evidence="1">The sequence shown here is derived from an EMBL/GenBank/DDBJ whole genome shotgun (WGS) entry which is preliminary data.</text>
</comment>
<reference evidence="1" key="1">
    <citation type="journal article" date="2014" name="Int. J. Syst. Evol. Microbiol.">
        <title>Complete genome sequence of Corynebacterium casei LMG S-19264T (=DSM 44701T), isolated from a smear-ripened cheese.</title>
        <authorList>
            <consortium name="US DOE Joint Genome Institute (JGI-PGF)"/>
            <person name="Walter F."/>
            <person name="Albersmeier A."/>
            <person name="Kalinowski J."/>
            <person name="Ruckert C."/>
        </authorList>
    </citation>
    <scope>NUCLEOTIDE SEQUENCE</scope>
    <source>
        <strain evidence="1">KCTC 32182</strain>
    </source>
</reference>
<evidence type="ECO:0008006" key="3">
    <source>
        <dbReference type="Google" id="ProtNLM"/>
    </source>
</evidence>
<evidence type="ECO:0000313" key="1">
    <source>
        <dbReference type="EMBL" id="GGY17647.1"/>
    </source>
</evidence>
<protein>
    <recommendedName>
        <fullName evidence="3">Prepilin-type N-terminal cleavage/methylation domain-containing protein</fullName>
    </recommendedName>
</protein>
<name>A0A918P3Z3_9NEIS</name>
<dbReference type="InterPro" id="IPR045584">
    <property type="entry name" value="Pilin-like"/>
</dbReference>
<accession>A0A918P3Z3</accession>
<dbReference type="NCBIfam" id="TIGR02532">
    <property type="entry name" value="IV_pilin_GFxxxE"/>
    <property type="match status" value="1"/>
</dbReference>